<dbReference type="PANTHER" id="PTHR33705">
    <property type="entry name" value="PHOSPHOCARRIER PROTEIN HPR"/>
    <property type="match status" value="1"/>
</dbReference>
<keyword evidence="8" id="KW-1185">Reference proteome</keyword>
<dbReference type="OrthoDB" id="9809047at2"/>
<dbReference type="GO" id="GO:0005737">
    <property type="term" value="C:cytoplasm"/>
    <property type="evidence" value="ECO:0007669"/>
    <property type="project" value="UniProtKB-SubCell"/>
</dbReference>
<sequence length="94" mass="10118">MEKNSVVKQKVVVANKTGLHARPASMFVEMAKKYDADIKVVKDSQEINAKSIIGLMSLGIDQNTEITILAKGADASQAVDALVGLIEDKFGEKN</sequence>
<dbReference type="EMBL" id="CP001098">
    <property type="protein sequence ID" value="ACL70761.1"/>
    <property type="molecule type" value="Genomic_DNA"/>
</dbReference>
<protein>
    <recommendedName>
        <fullName evidence="3">Phosphocarrier protein HPr</fullName>
    </recommendedName>
</protein>
<keyword evidence="7" id="KW-0808">Transferase</keyword>
<gene>
    <name evidence="7" type="ordered locus">Hore_20160</name>
</gene>
<keyword evidence="4" id="KW-0963">Cytoplasm</keyword>
<dbReference type="PROSITE" id="PS51350">
    <property type="entry name" value="PTS_HPR_DOM"/>
    <property type="match status" value="1"/>
</dbReference>
<dbReference type="KEGG" id="hor:Hore_20160"/>
<dbReference type="PROSITE" id="PS00369">
    <property type="entry name" value="PTS_HPR_HIS"/>
    <property type="match status" value="1"/>
</dbReference>
<evidence type="ECO:0000256" key="2">
    <source>
        <dbReference type="ARBA" id="ARBA00004496"/>
    </source>
</evidence>
<dbReference type="AlphaFoldDB" id="B8CZQ9"/>
<dbReference type="PROSITE" id="PS00589">
    <property type="entry name" value="PTS_HPR_SER"/>
    <property type="match status" value="1"/>
</dbReference>
<dbReference type="GO" id="GO:0009401">
    <property type="term" value="P:phosphoenolpyruvate-dependent sugar phosphotransferase system"/>
    <property type="evidence" value="ECO:0007669"/>
    <property type="project" value="UniProtKB-KW"/>
</dbReference>
<dbReference type="RefSeq" id="WP_015923730.1">
    <property type="nucleotide sequence ID" value="NC_011899.1"/>
</dbReference>
<dbReference type="HOGENOM" id="CLU_136230_2_2_9"/>
<dbReference type="STRING" id="373903.Hore_20160"/>
<name>B8CZQ9_HALOH</name>
<evidence type="ECO:0000256" key="4">
    <source>
        <dbReference type="ARBA" id="ARBA00022490"/>
    </source>
</evidence>
<dbReference type="GO" id="GO:0016740">
    <property type="term" value="F:transferase activity"/>
    <property type="evidence" value="ECO:0007669"/>
    <property type="project" value="UniProtKB-KW"/>
</dbReference>
<accession>B8CZQ9</accession>
<evidence type="ECO:0000313" key="7">
    <source>
        <dbReference type="EMBL" id="ACL70761.1"/>
    </source>
</evidence>
<dbReference type="Gene3D" id="3.30.1340.10">
    <property type="entry name" value="HPr-like"/>
    <property type="match status" value="1"/>
</dbReference>
<evidence type="ECO:0000256" key="5">
    <source>
        <dbReference type="ARBA" id="ARBA00022683"/>
    </source>
</evidence>
<reference evidence="7 8" key="1">
    <citation type="journal article" date="2009" name="PLoS ONE">
        <title>Genome analysis of the anaerobic thermohalophilic bacterium Halothermothrix orenii.</title>
        <authorList>
            <person name="Mavromatis K."/>
            <person name="Ivanova N."/>
            <person name="Anderson I."/>
            <person name="Lykidis A."/>
            <person name="Hooper S.D."/>
            <person name="Sun H."/>
            <person name="Kunin V."/>
            <person name="Lapidus A."/>
            <person name="Hugenholtz P."/>
            <person name="Patel B."/>
            <person name="Kyrpides N.C."/>
        </authorList>
    </citation>
    <scope>NUCLEOTIDE SEQUENCE [LARGE SCALE GENOMIC DNA]</scope>
    <source>
        <strain evidence="8">H 168 / OCM 544 / DSM 9562</strain>
    </source>
</reference>
<dbReference type="InterPro" id="IPR001020">
    <property type="entry name" value="PTS_HPr_His_P_site"/>
</dbReference>
<dbReference type="InterPro" id="IPR002114">
    <property type="entry name" value="PTS_HPr_Ser_P_site"/>
</dbReference>
<dbReference type="Pfam" id="PF00381">
    <property type="entry name" value="PTS-HPr"/>
    <property type="match status" value="1"/>
</dbReference>
<dbReference type="PANTHER" id="PTHR33705:SF2">
    <property type="entry name" value="PHOSPHOCARRIER PROTEIN NPR"/>
    <property type="match status" value="1"/>
</dbReference>
<keyword evidence="5" id="KW-0598">Phosphotransferase system</keyword>
<evidence type="ECO:0000256" key="3">
    <source>
        <dbReference type="ARBA" id="ARBA00020422"/>
    </source>
</evidence>
<proteinExistence type="predicted"/>
<dbReference type="InterPro" id="IPR000032">
    <property type="entry name" value="HPr-like"/>
</dbReference>
<evidence type="ECO:0000313" key="8">
    <source>
        <dbReference type="Proteomes" id="UP000000719"/>
    </source>
</evidence>
<dbReference type="InterPro" id="IPR050399">
    <property type="entry name" value="HPr"/>
</dbReference>
<dbReference type="eggNOG" id="COG1925">
    <property type="taxonomic scope" value="Bacteria"/>
</dbReference>
<dbReference type="Proteomes" id="UP000000719">
    <property type="component" value="Chromosome"/>
</dbReference>
<dbReference type="NCBIfam" id="TIGR01003">
    <property type="entry name" value="PTS_HPr_family"/>
    <property type="match status" value="1"/>
</dbReference>
<comment type="function">
    <text evidence="1">General (non sugar-specific) component of the phosphoenolpyruvate-dependent sugar phosphotransferase system (sugar PTS). This major carbohydrate active-transport system catalyzes the phosphorylation of incoming sugar substrates concomitantly with their translocation across the cell membrane. The phosphoryl group from phosphoenolpyruvate (PEP) is transferred to the phosphoryl carrier protein HPr by enzyme I. Phospho-HPr then transfers it to the PTS EIIA domain.</text>
</comment>
<dbReference type="CDD" id="cd00367">
    <property type="entry name" value="PTS-HPr_like"/>
    <property type="match status" value="1"/>
</dbReference>
<evidence type="ECO:0000259" key="6">
    <source>
        <dbReference type="PROSITE" id="PS51350"/>
    </source>
</evidence>
<dbReference type="SUPFAM" id="SSF55594">
    <property type="entry name" value="HPr-like"/>
    <property type="match status" value="1"/>
</dbReference>
<dbReference type="InterPro" id="IPR035895">
    <property type="entry name" value="HPr-like_sf"/>
</dbReference>
<organism evidence="7 8">
    <name type="scientific">Halothermothrix orenii (strain H 168 / OCM 544 / DSM 9562)</name>
    <dbReference type="NCBI Taxonomy" id="373903"/>
    <lineage>
        <taxon>Bacteria</taxon>
        <taxon>Bacillati</taxon>
        <taxon>Bacillota</taxon>
        <taxon>Clostridia</taxon>
        <taxon>Halanaerobiales</taxon>
        <taxon>Halothermotrichaceae</taxon>
        <taxon>Halothermothrix</taxon>
    </lineage>
</organism>
<feature type="domain" description="HPr" evidence="6">
    <location>
        <begin position="6"/>
        <end position="93"/>
    </location>
</feature>
<comment type="subcellular location">
    <subcellularLocation>
        <location evidence="2">Cytoplasm</location>
    </subcellularLocation>
</comment>
<dbReference type="PRINTS" id="PR00107">
    <property type="entry name" value="PHOSPHOCPHPR"/>
</dbReference>
<evidence type="ECO:0000256" key="1">
    <source>
        <dbReference type="ARBA" id="ARBA00003681"/>
    </source>
</evidence>